<reference evidence="1 2" key="1">
    <citation type="journal article" date="2019" name="Sci. Rep.">
        <title>Orb-weaving spider Araneus ventricosus genome elucidates the spidroin gene catalogue.</title>
        <authorList>
            <person name="Kono N."/>
            <person name="Nakamura H."/>
            <person name="Ohtoshi R."/>
            <person name="Moran D.A.P."/>
            <person name="Shinohara A."/>
            <person name="Yoshida Y."/>
            <person name="Fujiwara M."/>
            <person name="Mori M."/>
            <person name="Tomita M."/>
            <person name="Arakawa K."/>
        </authorList>
    </citation>
    <scope>NUCLEOTIDE SEQUENCE [LARGE SCALE GENOMIC DNA]</scope>
</reference>
<dbReference type="AlphaFoldDB" id="A0A4Y2SZU0"/>
<comment type="caution">
    <text evidence="1">The sequence shown here is derived from an EMBL/GenBank/DDBJ whole genome shotgun (WGS) entry which is preliminary data.</text>
</comment>
<evidence type="ECO:0000313" key="2">
    <source>
        <dbReference type="Proteomes" id="UP000499080"/>
    </source>
</evidence>
<sequence length="261" mass="29232">MILSRRPKGGKAANAKKFKGIGKGFIKVFNADPKCKVNLVPADIVANAHVLAAWSVGGKRCATPLVVNCTVTEMLQVKVSEYCETMTQLVKDFPLPQSFVQDTNLIIVPYKYLYCIISAYCHYLPAIVLDGMLRILGTKSRFRIHFHVASTGTWLVPTYSVSLINSLIPRRLFSSSSFKTGTFGEEATRTLQTWVVIYPTIQYSATTFPLGVRKWTVSGKDHWLLYRAYLLSDLRTSPPSKEANLFRLAFVAVKGKFLDRP</sequence>
<evidence type="ECO:0000313" key="1">
    <source>
        <dbReference type="EMBL" id="GBN93150.1"/>
    </source>
</evidence>
<keyword evidence="2" id="KW-1185">Reference proteome</keyword>
<dbReference type="OrthoDB" id="6435701at2759"/>
<proteinExistence type="predicted"/>
<gene>
    <name evidence="1" type="ORF">AVEN_198577_1</name>
</gene>
<accession>A0A4Y2SZU0</accession>
<protein>
    <submittedName>
        <fullName evidence="1">Uncharacterized protein</fullName>
    </submittedName>
</protein>
<dbReference type="EMBL" id="BGPR01024808">
    <property type="protein sequence ID" value="GBN93150.1"/>
    <property type="molecule type" value="Genomic_DNA"/>
</dbReference>
<name>A0A4Y2SZU0_ARAVE</name>
<dbReference type="Proteomes" id="UP000499080">
    <property type="component" value="Unassembled WGS sequence"/>
</dbReference>
<organism evidence="1 2">
    <name type="scientific">Araneus ventricosus</name>
    <name type="common">Orbweaver spider</name>
    <name type="synonym">Epeira ventricosa</name>
    <dbReference type="NCBI Taxonomy" id="182803"/>
    <lineage>
        <taxon>Eukaryota</taxon>
        <taxon>Metazoa</taxon>
        <taxon>Ecdysozoa</taxon>
        <taxon>Arthropoda</taxon>
        <taxon>Chelicerata</taxon>
        <taxon>Arachnida</taxon>
        <taxon>Araneae</taxon>
        <taxon>Araneomorphae</taxon>
        <taxon>Entelegynae</taxon>
        <taxon>Araneoidea</taxon>
        <taxon>Araneidae</taxon>
        <taxon>Araneus</taxon>
    </lineage>
</organism>